<dbReference type="Proteomes" id="UP000586119">
    <property type="component" value="Unassembled WGS sequence"/>
</dbReference>
<dbReference type="InterPro" id="IPR029016">
    <property type="entry name" value="GAF-like_dom_sf"/>
</dbReference>
<evidence type="ECO:0000313" key="2">
    <source>
        <dbReference type="EMBL" id="NYS60465.1"/>
    </source>
</evidence>
<keyword evidence="3" id="KW-1185">Reference proteome</keyword>
<dbReference type="AlphaFoldDB" id="A0A7Z0LK50"/>
<protein>
    <submittedName>
        <fullName evidence="2">GAF domain-containing protein</fullName>
    </submittedName>
</protein>
<dbReference type="Gene3D" id="3.30.450.40">
    <property type="match status" value="1"/>
</dbReference>
<dbReference type="Pfam" id="PF01590">
    <property type="entry name" value="GAF"/>
    <property type="match status" value="1"/>
</dbReference>
<feature type="domain" description="HD-GYP" evidence="1">
    <location>
        <begin position="314"/>
        <end position="527"/>
    </location>
</feature>
<dbReference type="EMBL" id="JACCDF010000004">
    <property type="protein sequence ID" value="NYS60465.1"/>
    <property type="molecule type" value="Genomic_DNA"/>
</dbReference>
<accession>A0A7Z0LK50</accession>
<dbReference type="SUPFAM" id="SSF55781">
    <property type="entry name" value="GAF domain-like"/>
    <property type="match status" value="1"/>
</dbReference>
<name>A0A7Z0LK50_9GAMM</name>
<dbReference type="InterPro" id="IPR003018">
    <property type="entry name" value="GAF"/>
</dbReference>
<dbReference type="PANTHER" id="PTHR43155:SF2">
    <property type="entry name" value="CYCLIC DI-GMP PHOSPHODIESTERASE PA4108"/>
    <property type="match status" value="1"/>
</dbReference>
<organism evidence="2 3">
    <name type="scientific">Vreelandella salicampi</name>
    <dbReference type="NCBI Taxonomy" id="1449798"/>
    <lineage>
        <taxon>Bacteria</taxon>
        <taxon>Pseudomonadati</taxon>
        <taxon>Pseudomonadota</taxon>
        <taxon>Gammaproteobacteria</taxon>
        <taxon>Oceanospirillales</taxon>
        <taxon>Halomonadaceae</taxon>
        <taxon>Vreelandella</taxon>
    </lineage>
</organism>
<reference evidence="2 3" key="1">
    <citation type="journal article" date="2015" name="Int. J. Syst. Evol. Microbiol.">
        <title>Halomonas salicampi sp. nov., a halotolerant and alkalitolerant bacterium isolated from a saltern soil.</title>
        <authorList>
            <person name="Lee J.C."/>
            <person name="Kim Y.S."/>
            <person name="Yun B.S."/>
            <person name="Whang K.S."/>
        </authorList>
    </citation>
    <scope>NUCLEOTIDE SEQUENCE [LARGE SCALE GENOMIC DNA]</scope>
    <source>
        <strain evidence="2 3">BH103</strain>
    </source>
</reference>
<dbReference type="Pfam" id="PF13487">
    <property type="entry name" value="HD_5"/>
    <property type="match status" value="1"/>
</dbReference>
<evidence type="ECO:0000259" key="1">
    <source>
        <dbReference type="PROSITE" id="PS51832"/>
    </source>
</evidence>
<dbReference type="SUPFAM" id="SSF109604">
    <property type="entry name" value="HD-domain/PDEase-like"/>
    <property type="match status" value="2"/>
</dbReference>
<dbReference type="CDD" id="cd00077">
    <property type="entry name" value="HDc"/>
    <property type="match status" value="2"/>
</dbReference>
<evidence type="ECO:0000313" key="3">
    <source>
        <dbReference type="Proteomes" id="UP000586119"/>
    </source>
</evidence>
<dbReference type="SMART" id="SM00065">
    <property type="entry name" value="GAF"/>
    <property type="match status" value="1"/>
</dbReference>
<dbReference type="InterPro" id="IPR037522">
    <property type="entry name" value="HD_GYP_dom"/>
</dbReference>
<comment type="caution">
    <text evidence="2">The sequence shown here is derived from an EMBL/GenBank/DDBJ whole genome shotgun (WGS) entry which is preliminary data.</text>
</comment>
<dbReference type="SMART" id="SM00471">
    <property type="entry name" value="HDc"/>
    <property type="match status" value="1"/>
</dbReference>
<gene>
    <name evidence="2" type="ORF">HZS81_06775</name>
</gene>
<dbReference type="Gene3D" id="1.10.3210.10">
    <property type="entry name" value="Hypothetical protein af1432"/>
    <property type="match status" value="2"/>
</dbReference>
<dbReference type="PANTHER" id="PTHR43155">
    <property type="entry name" value="CYCLIC DI-GMP PHOSPHODIESTERASE PA4108-RELATED"/>
    <property type="match status" value="1"/>
</dbReference>
<sequence length="547" mass="60572">MSQAACDDDITRIRQLNEIGIALSSERNHDALLERILTSARELTQADAGTLYTVDAAKQQLSFAIVQNDTLGIRLGGLSEPVGDQFPTIELYQNDGSPNQHLVVAYTVLNDCTVNIEDAYTAEGFDFSGTRKFDQATGYRSRAFLTVPMHNHEGDTVAVLQLLNKRTADGIEGTFSQADQHIAESLASQAAVAITNQRLIAEMQALFDSFTRVIATAIDAKSAHTGAHCRRVPDATLLLAEATHRSRRPEVANFTLTNDDRYELKTAAWLHDCGKVVTPHHVMEKSTKLEGLFDRLPMIEARFAAKQQALNAAQLRAELDASRNGQPLSDTKHDAFAADQQALQASLNLVRRSNSGGEFMQDDDIERLHAIAQETWEDAEGHQKPLLTDEELENLCIRRGTLNHDERKIIEGHMTATLDMLGELPFPKHLQRVPEYAGGHHERMDGTGYPNGLTREQLSLPARMMGIADVFEALTAPDRPYKAPMKLSQALTIMGRMVEDNHLDPDLFAVFVEEGVYLDYARQHLADDQFDTVDTASLPGLYDTLSA</sequence>
<proteinExistence type="predicted"/>
<dbReference type="PROSITE" id="PS51832">
    <property type="entry name" value="HD_GYP"/>
    <property type="match status" value="1"/>
</dbReference>
<dbReference type="RefSeq" id="WP_179929800.1">
    <property type="nucleotide sequence ID" value="NZ_JACCDF010000004.1"/>
</dbReference>
<dbReference type="InterPro" id="IPR003607">
    <property type="entry name" value="HD/PDEase_dom"/>
</dbReference>
<dbReference type="GO" id="GO:0008081">
    <property type="term" value="F:phosphoric diester hydrolase activity"/>
    <property type="evidence" value="ECO:0007669"/>
    <property type="project" value="UniProtKB-ARBA"/>
</dbReference>